<proteinExistence type="predicted"/>
<evidence type="ECO:0000313" key="2">
    <source>
        <dbReference type="Proteomes" id="UP001331761"/>
    </source>
</evidence>
<organism evidence="1 2">
    <name type="scientific">Trichostrongylus colubriformis</name>
    <name type="common">Black scour worm</name>
    <dbReference type="NCBI Taxonomy" id="6319"/>
    <lineage>
        <taxon>Eukaryota</taxon>
        <taxon>Metazoa</taxon>
        <taxon>Ecdysozoa</taxon>
        <taxon>Nematoda</taxon>
        <taxon>Chromadorea</taxon>
        <taxon>Rhabditida</taxon>
        <taxon>Rhabditina</taxon>
        <taxon>Rhabditomorpha</taxon>
        <taxon>Strongyloidea</taxon>
        <taxon>Trichostrongylidae</taxon>
        <taxon>Trichostrongylus</taxon>
    </lineage>
</organism>
<dbReference type="AlphaFoldDB" id="A0AAN8FQU4"/>
<name>A0AAN8FQU4_TRICO</name>
<dbReference type="Proteomes" id="UP001331761">
    <property type="component" value="Unassembled WGS sequence"/>
</dbReference>
<protein>
    <submittedName>
        <fullName evidence="1">Uncharacterized protein</fullName>
    </submittedName>
</protein>
<comment type="caution">
    <text evidence="1">The sequence shown here is derived from an EMBL/GenBank/DDBJ whole genome shotgun (WGS) entry which is preliminary data.</text>
</comment>
<reference evidence="1 2" key="1">
    <citation type="submission" date="2019-10" db="EMBL/GenBank/DDBJ databases">
        <title>Assembly and Annotation for the nematode Trichostrongylus colubriformis.</title>
        <authorList>
            <person name="Martin J."/>
        </authorList>
    </citation>
    <scope>NUCLEOTIDE SEQUENCE [LARGE SCALE GENOMIC DNA]</scope>
    <source>
        <strain evidence="1">G859</strain>
        <tissue evidence="1">Whole worm</tissue>
    </source>
</reference>
<gene>
    <name evidence="1" type="ORF">GCK32_022263</name>
</gene>
<keyword evidence="2" id="KW-1185">Reference proteome</keyword>
<evidence type="ECO:0000313" key="1">
    <source>
        <dbReference type="EMBL" id="KAK5984026.1"/>
    </source>
</evidence>
<accession>A0AAN8FQU4</accession>
<dbReference type="EMBL" id="WIXE01003353">
    <property type="protein sequence ID" value="KAK5984026.1"/>
    <property type="molecule type" value="Genomic_DNA"/>
</dbReference>
<sequence length="117" mass="13795">MNQHVKIYLSAVSVQFHQNQILYFRFSYQEVTENDNFMRPRRNFFMSSGPSRARVMELERLVNSILPRRSRNVQMPAADDVDLRQTTGIDNLESNEPCFCPAFAPCVGKCHRAFRYW</sequence>